<proteinExistence type="predicted"/>
<protein>
    <submittedName>
        <fullName evidence="1">Uncharacterized protein</fullName>
    </submittedName>
</protein>
<dbReference type="KEGG" id="tsph:KIH39_25080"/>
<evidence type="ECO:0000313" key="2">
    <source>
        <dbReference type="Proteomes" id="UP000676194"/>
    </source>
</evidence>
<sequence>MIDLHELFDDGSFHITIPTYFVRREASLTDSGAVLPELIKWSNNLGSHPIAFTDLDLFERYLARTGDSSLKPIALRDLAAFETFLRLLAQLGETAIAYDLFENKAHIVPIAATLKETRRLLDEQKPS</sequence>
<gene>
    <name evidence="1" type="ORF">KIH39_25080</name>
</gene>
<accession>A0A8E6B5F7</accession>
<dbReference type="AlphaFoldDB" id="A0A8E6B5F7"/>
<reference evidence="1" key="1">
    <citation type="submission" date="2021-05" db="EMBL/GenBank/DDBJ databases">
        <title>Complete genome sequence of the cellulolytic planctomycete Telmatocola sphagniphila SP2T and characterization of the first cellulase from planctomycetes.</title>
        <authorList>
            <person name="Rakitin A.L."/>
            <person name="Beletsky A.V."/>
            <person name="Naumoff D.G."/>
            <person name="Kulichevskaya I.S."/>
            <person name="Mardanov A.V."/>
            <person name="Ravin N.V."/>
            <person name="Dedysh S.N."/>
        </authorList>
    </citation>
    <scope>NUCLEOTIDE SEQUENCE</scope>
    <source>
        <strain evidence="1">SP2T</strain>
    </source>
</reference>
<evidence type="ECO:0000313" key="1">
    <source>
        <dbReference type="EMBL" id="QVL32071.1"/>
    </source>
</evidence>
<dbReference type="EMBL" id="CP074694">
    <property type="protein sequence ID" value="QVL32071.1"/>
    <property type="molecule type" value="Genomic_DNA"/>
</dbReference>
<organism evidence="1 2">
    <name type="scientific">Telmatocola sphagniphila</name>
    <dbReference type="NCBI Taxonomy" id="1123043"/>
    <lineage>
        <taxon>Bacteria</taxon>
        <taxon>Pseudomonadati</taxon>
        <taxon>Planctomycetota</taxon>
        <taxon>Planctomycetia</taxon>
        <taxon>Gemmatales</taxon>
        <taxon>Gemmataceae</taxon>
    </lineage>
</organism>
<dbReference type="Proteomes" id="UP000676194">
    <property type="component" value="Chromosome"/>
</dbReference>
<dbReference type="RefSeq" id="WP_213496681.1">
    <property type="nucleotide sequence ID" value="NZ_CP074694.1"/>
</dbReference>
<keyword evidence="2" id="KW-1185">Reference proteome</keyword>
<name>A0A8E6B5F7_9BACT</name>